<feature type="compositionally biased region" description="Basic and acidic residues" evidence="1">
    <location>
        <begin position="1"/>
        <end position="12"/>
    </location>
</feature>
<reference evidence="2" key="2">
    <citation type="journal article" date="2015" name="Fish Shellfish Immunol.">
        <title>Early steps in the European eel (Anguilla anguilla)-Vibrio vulnificus interaction in the gills: Role of the RtxA13 toxin.</title>
        <authorList>
            <person name="Callol A."/>
            <person name="Pajuelo D."/>
            <person name="Ebbesson L."/>
            <person name="Teles M."/>
            <person name="MacKenzie S."/>
            <person name="Amaro C."/>
        </authorList>
    </citation>
    <scope>NUCLEOTIDE SEQUENCE</scope>
</reference>
<dbReference type="EMBL" id="GBXM01021742">
    <property type="protein sequence ID" value="JAH86835.1"/>
    <property type="molecule type" value="Transcribed_RNA"/>
</dbReference>
<evidence type="ECO:0000313" key="2">
    <source>
        <dbReference type="EMBL" id="JAH86835.1"/>
    </source>
</evidence>
<dbReference type="AlphaFoldDB" id="A0A0E9WBA7"/>
<feature type="region of interest" description="Disordered" evidence="1">
    <location>
        <begin position="1"/>
        <end position="44"/>
    </location>
</feature>
<evidence type="ECO:0000256" key="1">
    <source>
        <dbReference type="SAM" id="MobiDB-lite"/>
    </source>
</evidence>
<name>A0A0E9WBA7_ANGAN</name>
<organism evidence="2">
    <name type="scientific">Anguilla anguilla</name>
    <name type="common">European freshwater eel</name>
    <name type="synonym">Muraena anguilla</name>
    <dbReference type="NCBI Taxonomy" id="7936"/>
    <lineage>
        <taxon>Eukaryota</taxon>
        <taxon>Metazoa</taxon>
        <taxon>Chordata</taxon>
        <taxon>Craniata</taxon>
        <taxon>Vertebrata</taxon>
        <taxon>Euteleostomi</taxon>
        <taxon>Actinopterygii</taxon>
        <taxon>Neopterygii</taxon>
        <taxon>Teleostei</taxon>
        <taxon>Anguilliformes</taxon>
        <taxon>Anguillidae</taxon>
        <taxon>Anguilla</taxon>
    </lineage>
</organism>
<reference evidence="2" key="1">
    <citation type="submission" date="2014-11" db="EMBL/GenBank/DDBJ databases">
        <authorList>
            <person name="Amaro Gonzalez C."/>
        </authorList>
    </citation>
    <scope>NUCLEOTIDE SEQUENCE</scope>
</reference>
<protein>
    <submittedName>
        <fullName evidence="2">Uncharacterized protein</fullName>
    </submittedName>
</protein>
<sequence length="59" mass="6907">MSRDTTDPGEHTRRTHQRLRPQQPERGGIHSPTVPTAPGRNRFTTHWFLNTSPYIARRE</sequence>
<proteinExistence type="predicted"/>
<accession>A0A0E9WBA7</accession>